<evidence type="ECO:0000313" key="1">
    <source>
        <dbReference type="EMBL" id="KAH3865859.1"/>
    </source>
</evidence>
<proteinExistence type="predicted"/>
<name>A0A9D4REZ4_DREPO</name>
<reference evidence="1" key="1">
    <citation type="journal article" date="2019" name="bioRxiv">
        <title>The Genome of the Zebra Mussel, Dreissena polymorpha: A Resource for Invasive Species Research.</title>
        <authorList>
            <person name="McCartney M.A."/>
            <person name="Auch B."/>
            <person name="Kono T."/>
            <person name="Mallez S."/>
            <person name="Zhang Y."/>
            <person name="Obille A."/>
            <person name="Becker A."/>
            <person name="Abrahante J.E."/>
            <person name="Garbe J."/>
            <person name="Badalamenti J.P."/>
            <person name="Herman A."/>
            <person name="Mangelson H."/>
            <person name="Liachko I."/>
            <person name="Sullivan S."/>
            <person name="Sone E.D."/>
            <person name="Koren S."/>
            <person name="Silverstein K.A.T."/>
            <person name="Beckman K.B."/>
            <person name="Gohl D.M."/>
        </authorList>
    </citation>
    <scope>NUCLEOTIDE SEQUENCE</scope>
    <source>
        <strain evidence="1">Duluth1</strain>
        <tissue evidence="1">Whole animal</tissue>
    </source>
</reference>
<evidence type="ECO:0000313" key="2">
    <source>
        <dbReference type="Proteomes" id="UP000828390"/>
    </source>
</evidence>
<dbReference type="EMBL" id="JAIWYP010000002">
    <property type="protein sequence ID" value="KAH3865859.1"/>
    <property type="molecule type" value="Genomic_DNA"/>
</dbReference>
<gene>
    <name evidence="1" type="ORF">DPMN_028903</name>
</gene>
<organism evidence="1 2">
    <name type="scientific">Dreissena polymorpha</name>
    <name type="common">Zebra mussel</name>
    <name type="synonym">Mytilus polymorpha</name>
    <dbReference type="NCBI Taxonomy" id="45954"/>
    <lineage>
        <taxon>Eukaryota</taxon>
        <taxon>Metazoa</taxon>
        <taxon>Spiralia</taxon>
        <taxon>Lophotrochozoa</taxon>
        <taxon>Mollusca</taxon>
        <taxon>Bivalvia</taxon>
        <taxon>Autobranchia</taxon>
        <taxon>Heteroconchia</taxon>
        <taxon>Euheterodonta</taxon>
        <taxon>Imparidentia</taxon>
        <taxon>Neoheterodontei</taxon>
        <taxon>Myida</taxon>
        <taxon>Dreissenoidea</taxon>
        <taxon>Dreissenidae</taxon>
        <taxon>Dreissena</taxon>
    </lineage>
</organism>
<keyword evidence="2" id="KW-1185">Reference proteome</keyword>
<dbReference type="Proteomes" id="UP000828390">
    <property type="component" value="Unassembled WGS sequence"/>
</dbReference>
<accession>A0A9D4REZ4</accession>
<reference evidence="1" key="2">
    <citation type="submission" date="2020-11" db="EMBL/GenBank/DDBJ databases">
        <authorList>
            <person name="McCartney M.A."/>
            <person name="Auch B."/>
            <person name="Kono T."/>
            <person name="Mallez S."/>
            <person name="Becker A."/>
            <person name="Gohl D.M."/>
            <person name="Silverstein K.A.T."/>
            <person name="Koren S."/>
            <person name="Bechman K.B."/>
            <person name="Herman A."/>
            <person name="Abrahante J.E."/>
            <person name="Garbe J."/>
        </authorList>
    </citation>
    <scope>NUCLEOTIDE SEQUENCE</scope>
    <source>
        <strain evidence="1">Duluth1</strain>
        <tissue evidence="1">Whole animal</tissue>
    </source>
</reference>
<sequence length="225" mass="24362">MLTTHNGQKAITKAHHEPVVLRTYALRIIEIHENWAITLCSKTFSQAQFIFSQAQFTFSQAQFTFSQAQFTFSQAQFTKVKLCVASLAPDKPSHRPSLFRSYAMCGQRTTLSAKVKLCVASAQFTKVKLCVASLGATLSAKTSLLIGPLGATLSAKSGTTLSAKVKLCVASEAPDKPSHRPMRERYNGVIMWGVGNSLDRGGGRGEYNVGGGERGYNVGLRGRGL</sequence>
<comment type="caution">
    <text evidence="1">The sequence shown here is derived from an EMBL/GenBank/DDBJ whole genome shotgun (WGS) entry which is preliminary data.</text>
</comment>
<protein>
    <submittedName>
        <fullName evidence="1">Uncharacterized protein</fullName>
    </submittedName>
</protein>
<dbReference type="AlphaFoldDB" id="A0A9D4REZ4"/>